<sequence>MRDLDQRSQDVMRNIDQCVHSMKSIQGRAHSGIPMSVMLPVRLPIIRLSTDPPPIC</sequence>
<proteinExistence type="predicted"/>
<organism evidence="1 2">
    <name type="scientific">Portunus trituberculatus</name>
    <name type="common">Swimming crab</name>
    <name type="synonym">Neptunus trituberculatus</name>
    <dbReference type="NCBI Taxonomy" id="210409"/>
    <lineage>
        <taxon>Eukaryota</taxon>
        <taxon>Metazoa</taxon>
        <taxon>Ecdysozoa</taxon>
        <taxon>Arthropoda</taxon>
        <taxon>Crustacea</taxon>
        <taxon>Multicrustacea</taxon>
        <taxon>Malacostraca</taxon>
        <taxon>Eumalacostraca</taxon>
        <taxon>Eucarida</taxon>
        <taxon>Decapoda</taxon>
        <taxon>Pleocyemata</taxon>
        <taxon>Brachyura</taxon>
        <taxon>Eubrachyura</taxon>
        <taxon>Portunoidea</taxon>
        <taxon>Portunidae</taxon>
        <taxon>Portuninae</taxon>
        <taxon>Portunus</taxon>
    </lineage>
</organism>
<evidence type="ECO:0000313" key="2">
    <source>
        <dbReference type="Proteomes" id="UP000324222"/>
    </source>
</evidence>
<dbReference type="Proteomes" id="UP000324222">
    <property type="component" value="Unassembled WGS sequence"/>
</dbReference>
<keyword evidence="2" id="KW-1185">Reference proteome</keyword>
<dbReference type="AlphaFoldDB" id="A0A5B7JWK3"/>
<name>A0A5B7JWK3_PORTR</name>
<reference evidence="1 2" key="1">
    <citation type="submission" date="2019-05" db="EMBL/GenBank/DDBJ databases">
        <title>Another draft genome of Portunus trituberculatus and its Hox gene families provides insights of decapod evolution.</title>
        <authorList>
            <person name="Jeong J.-H."/>
            <person name="Song I."/>
            <person name="Kim S."/>
            <person name="Choi T."/>
            <person name="Kim D."/>
            <person name="Ryu S."/>
            <person name="Kim W."/>
        </authorList>
    </citation>
    <scope>NUCLEOTIDE SEQUENCE [LARGE SCALE GENOMIC DNA]</scope>
    <source>
        <tissue evidence="1">Muscle</tissue>
    </source>
</reference>
<accession>A0A5B7JWK3</accession>
<dbReference type="EMBL" id="VSRR010109687">
    <property type="protein sequence ID" value="MPC97378.1"/>
    <property type="molecule type" value="Genomic_DNA"/>
</dbReference>
<evidence type="ECO:0000313" key="1">
    <source>
        <dbReference type="EMBL" id="MPC97378.1"/>
    </source>
</evidence>
<comment type="caution">
    <text evidence="1">The sequence shown here is derived from an EMBL/GenBank/DDBJ whole genome shotgun (WGS) entry which is preliminary data.</text>
</comment>
<gene>
    <name evidence="1" type="ORF">E2C01_092691</name>
</gene>
<protein>
    <submittedName>
        <fullName evidence="1">Uncharacterized protein</fullName>
    </submittedName>
</protein>